<sequence>MVISEFYLAEDGYFSIHAELKNNTDTPVELLLNCFSQVGLIDKLGTYIEMPLYYNYEGRQSVKFDVCIEDVRQ</sequence>
<dbReference type="EMBL" id="BNAL01000038">
    <property type="protein sequence ID" value="GHG09861.1"/>
    <property type="molecule type" value="Genomic_DNA"/>
</dbReference>
<gene>
    <name evidence="1" type="ORF">GCM10017783_22950</name>
</gene>
<keyword evidence="2" id="KW-1185">Reference proteome</keyword>
<evidence type="ECO:0000313" key="1">
    <source>
        <dbReference type="EMBL" id="GHG09861.1"/>
    </source>
</evidence>
<protein>
    <submittedName>
        <fullName evidence="1">Uncharacterized protein</fullName>
    </submittedName>
</protein>
<comment type="caution">
    <text evidence="1">The sequence shown here is derived from an EMBL/GenBank/DDBJ whole genome shotgun (WGS) entry which is preliminary data.</text>
</comment>
<proteinExistence type="predicted"/>
<dbReference type="Proteomes" id="UP000632154">
    <property type="component" value="Unassembled WGS sequence"/>
</dbReference>
<evidence type="ECO:0000313" key="2">
    <source>
        <dbReference type="Proteomes" id="UP000632154"/>
    </source>
</evidence>
<organism evidence="1 2">
    <name type="scientific">Deinococcus piscis</name>
    <dbReference type="NCBI Taxonomy" id="394230"/>
    <lineage>
        <taxon>Bacteria</taxon>
        <taxon>Thermotogati</taxon>
        <taxon>Deinococcota</taxon>
        <taxon>Deinococci</taxon>
        <taxon>Deinococcales</taxon>
        <taxon>Deinococcaceae</taxon>
        <taxon>Deinococcus</taxon>
    </lineage>
</organism>
<reference evidence="2" key="1">
    <citation type="journal article" date="2019" name="Int. J. Syst. Evol. Microbiol.">
        <title>The Global Catalogue of Microorganisms (GCM) 10K type strain sequencing project: providing services to taxonomists for standard genome sequencing and annotation.</title>
        <authorList>
            <consortium name="The Broad Institute Genomics Platform"/>
            <consortium name="The Broad Institute Genome Sequencing Center for Infectious Disease"/>
            <person name="Wu L."/>
            <person name="Ma J."/>
        </authorList>
    </citation>
    <scope>NUCLEOTIDE SEQUENCE [LARGE SCALE GENOMIC DNA]</scope>
    <source>
        <strain evidence="2">CGMCC 1.18439</strain>
    </source>
</reference>
<name>A0ABQ3KA50_9DEIO</name>
<accession>A0ABQ3KA50</accession>